<accession>A0A024QBM4</accession>
<dbReference type="EMBL" id="CCDP010000001">
    <property type="protein sequence ID" value="CDQ39933.1"/>
    <property type="molecule type" value="Genomic_DNA"/>
</dbReference>
<dbReference type="eggNOG" id="COG0456">
    <property type="taxonomic scope" value="Bacteria"/>
</dbReference>
<dbReference type="Pfam" id="PF00583">
    <property type="entry name" value="Acetyltransf_1"/>
    <property type="match status" value="1"/>
</dbReference>
<dbReference type="STRING" id="1462526.BN990_02250"/>
<feature type="domain" description="N-acetyltransferase" evidence="1">
    <location>
        <begin position="14"/>
        <end position="156"/>
    </location>
</feature>
<evidence type="ECO:0000259" key="1">
    <source>
        <dbReference type="PROSITE" id="PS51186"/>
    </source>
</evidence>
<dbReference type="OrthoDB" id="9127144at2"/>
<comment type="caution">
    <text evidence="2">The sequence shown here is derived from an EMBL/GenBank/DDBJ whole genome shotgun (WGS) entry which is preliminary data.</text>
</comment>
<dbReference type="AlphaFoldDB" id="A0A024QBM4"/>
<reference evidence="3" key="2">
    <citation type="submission" date="2014-05" db="EMBL/GenBank/DDBJ databases">
        <title>Draft genome sequence of Virgibacillus massiliensis Vm-5.</title>
        <authorList>
            <person name="Khelaifia S."/>
            <person name="Croce O."/>
            <person name="Lagier J.C."/>
            <person name="Raoult D."/>
        </authorList>
    </citation>
    <scope>NUCLEOTIDE SEQUENCE [LARGE SCALE GENOMIC DNA]</scope>
    <source>
        <strain evidence="3">Vm-5</strain>
    </source>
</reference>
<reference evidence="2 3" key="1">
    <citation type="submission" date="2014-03" db="EMBL/GenBank/DDBJ databases">
        <authorList>
            <person name="Urmite Genomes U."/>
        </authorList>
    </citation>
    <scope>NUCLEOTIDE SEQUENCE [LARGE SCALE GENOMIC DNA]</scope>
    <source>
        <strain evidence="2 3">Vm-5</strain>
    </source>
</reference>
<organism evidence="2 3">
    <name type="scientific">Virgibacillus massiliensis</name>
    <dbReference type="NCBI Taxonomy" id="1462526"/>
    <lineage>
        <taxon>Bacteria</taxon>
        <taxon>Bacillati</taxon>
        <taxon>Bacillota</taxon>
        <taxon>Bacilli</taxon>
        <taxon>Bacillales</taxon>
        <taxon>Bacillaceae</taxon>
        <taxon>Virgibacillus</taxon>
    </lineage>
</organism>
<dbReference type="InterPro" id="IPR000182">
    <property type="entry name" value="GNAT_dom"/>
</dbReference>
<proteinExistence type="predicted"/>
<dbReference type="PROSITE" id="PS51186">
    <property type="entry name" value="GNAT"/>
    <property type="match status" value="1"/>
</dbReference>
<dbReference type="SUPFAM" id="SSF55729">
    <property type="entry name" value="Acyl-CoA N-acyltransferases (Nat)"/>
    <property type="match status" value="1"/>
</dbReference>
<dbReference type="InterPro" id="IPR016181">
    <property type="entry name" value="Acyl_CoA_acyltransferase"/>
</dbReference>
<evidence type="ECO:0000313" key="2">
    <source>
        <dbReference type="EMBL" id="CDQ39933.1"/>
    </source>
</evidence>
<sequence length="161" mass="19272">MISFVKNDKNKIEIEKKIFNSNMEYNLIAFSKKQLKTKDILDQYSESKKLKTERYLVKKDGIYIGILEYGMVSPRTRKPWLSLLIIDKQYHREGLAKEAYNTFENQMKDRQIDRIQIAVHAVNKKAFVFWTKLGFKTYDQRMLEGHQFYSLEKQLNSTEMK</sequence>
<dbReference type="GO" id="GO:0016747">
    <property type="term" value="F:acyltransferase activity, transferring groups other than amino-acyl groups"/>
    <property type="evidence" value="ECO:0007669"/>
    <property type="project" value="InterPro"/>
</dbReference>
<name>A0A024QBM4_9BACI</name>
<gene>
    <name evidence="2" type="ORF">BN990_02250</name>
</gene>
<protein>
    <submittedName>
        <fullName evidence="2">Putative acetyltransferase</fullName>
    </submittedName>
</protein>
<evidence type="ECO:0000313" key="3">
    <source>
        <dbReference type="Proteomes" id="UP000028875"/>
    </source>
</evidence>
<dbReference type="Proteomes" id="UP000028875">
    <property type="component" value="Unassembled WGS sequence"/>
</dbReference>
<keyword evidence="3" id="KW-1185">Reference proteome</keyword>
<dbReference type="Gene3D" id="3.40.630.30">
    <property type="match status" value="1"/>
</dbReference>
<dbReference type="RefSeq" id="WP_038244037.1">
    <property type="nucleotide sequence ID" value="NZ_BNER01000002.1"/>
</dbReference>
<keyword evidence="2" id="KW-0808">Transferase</keyword>